<gene>
    <name evidence="2" type="ORF">AAE02nite_27140</name>
</gene>
<evidence type="ECO:0000259" key="1">
    <source>
        <dbReference type="Pfam" id="PF13472"/>
    </source>
</evidence>
<keyword evidence="3" id="KW-1185">Reference proteome</keyword>
<evidence type="ECO:0000313" key="3">
    <source>
        <dbReference type="Proteomes" id="UP000321532"/>
    </source>
</evidence>
<protein>
    <submittedName>
        <fullName evidence="2">Lipolytic enzyme</fullName>
    </submittedName>
</protein>
<organism evidence="2 3">
    <name type="scientific">Adhaeribacter aerolatus</name>
    <dbReference type="NCBI Taxonomy" id="670289"/>
    <lineage>
        <taxon>Bacteria</taxon>
        <taxon>Pseudomonadati</taxon>
        <taxon>Bacteroidota</taxon>
        <taxon>Cytophagia</taxon>
        <taxon>Cytophagales</taxon>
        <taxon>Hymenobacteraceae</taxon>
        <taxon>Adhaeribacter</taxon>
    </lineage>
</organism>
<feature type="domain" description="SGNH hydrolase-type esterase" evidence="1">
    <location>
        <begin position="48"/>
        <end position="239"/>
    </location>
</feature>
<dbReference type="SUPFAM" id="SSF52266">
    <property type="entry name" value="SGNH hydrolase"/>
    <property type="match status" value="1"/>
</dbReference>
<dbReference type="Pfam" id="PF13472">
    <property type="entry name" value="Lipase_GDSL_2"/>
    <property type="match status" value="1"/>
</dbReference>
<dbReference type="PANTHER" id="PTHR30383">
    <property type="entry name" value="THIOESTERASE 1/PROTEASE 1/LYSOPHOSPHOLIPASE L1"/>
    <property type="match status" value="1"/>
</dbReference>
<proteinExistence type="predicted"/>
<evidence type="ECO:0000313" key="2">
    <source>
        <dbReference type="EMBL" id="GEO05050.1"/>
    </source>
</evidence>
<dbReference type="PANTHER" id="PTHR30383:SF5">
    <property type="entry name" value="SGNH HYDROLASE-TYPE ESTERASE DOMAIN-CONTAINING PROTEIN"/>
    <property type="match status" value="1"/>
</dbReference>
<comment type="caution">
    <text evidence="2">The sequence shown here is derived from an EMBL/GenBank/DDBJ whole genome shotgun (WGS) entry which is preliminary data.</text>
</comment>
<dbReference type="AlphaFoldDB" id="A0A512AZB9"/>
<dbReference type="GO" id="GO:0004622">
    <property type="term" value="F:phosphatidylcholine lysophospholipase activity"/>
    <property type="evidence" value="ECO:0007669"/>
    <property type="project" value="TreeGrafter"/>
</dbReference>
<sequence length="327" mass="36904">MIRLSCTRKSKGSYIISLLLIFLGLWISNAAAAQSRSPFPKKAKRILFLGNSITYAGKYISDIEAYFISHYPKQQYEFVNVGLPSETVSGLSEEDHADGKFPRPDLRERLGRVLALVKPDVVFACYGMNDGIYLPFDESRFQAFRNGINWLHSELVKSGAKRIIHLTPPVHDDKLLGTQGYNLVLDKYSEWLLSQRDSLQWEVADIHTPMTAYLNTQGQTQPGFKLAQDGVHPGELGHWLMAKTTLQYLGEEVGEAPDVLTTLQVHPRGEEIYKLVSKRQAIMKDAWLKATGFKRPGMAPGLPLTEAKQQYIQLEKEIRALLKEKAD</sequence>
<dbReference type="Proteomes" id="UP000321532">
    <property type="component" value="Unassembled WGS sequence"/>
</dbReference>
<dbReference type="OrthoDB" id="9774205at2"/>
<reference evidence="2 3" key="1">
    <citation type="submission" date="2019-07" db="EMBL/GenBank/DDBJ databases">
        <title>Whole genome shotgun sequence of Adhaeribacter aerolatus NBRC 106133.</title>
        <authorList>
            <person name="Hosoyama A."/>
            <person name="Uohara A."/>
            <person name="Ohji S."/>
            <person name="Ichikawa N."/>
        </authorList>
    </citation>
    <scope>NUCLEOTIDE SEQUENCE [LARGE SCALE GENOMIC DNA]</scope>
    <source>
        <strain evidence="2 3">NBRC 106133</strain>
    </source>
</reference>
<name>A0A512AZB9_9BACT</name>
<dbReference type="InterPro" id="IPR013830">
    <property type="entry name" value="SGNH_hydro"/>
</dbReference>
<dbReference type="Gene3D" id="3.40.50.1110">
    <property type="entry name" value="SGNH hydrolase"/>
    <property type="match status" value="1"/>
</dbReference>
<dbReference type="InterPro" id="IPR036514">
    <property type="entry name" value="SGNH_hydro_sf"/>
</dbReference>
<dbReference type="EMBL" id="BJYS01000019">
    <property type="protein sequence ID" value="GEO05050.1"/>
    <property type="molecule type" value="Genomic_DNA"/>
</dbReference>
<dbReference type="InterPro" id="IPR051532">
    <property type="entry name" value="Ester_Hydrolysis_Enzymes"/>
</dbReference>
<dbReference type="CDD" id="cd01834">
    <property type="entry name" value="SGNH_hydrolase_like_2"/>
    <property type="match status" value="1"/>
</dbReference>
<accession>A0A512AZB9</accession>